<proteinExistence type="predicted"/>
<accession>A0A9X3C775</accession>
<dbReference type="RefSeq" id="WP_129537707.1">
    <property type="nucleotide sequence ID" value="NZ_JAOZEV010000001.1"/>
</dbReference>
<dbReference type="AlphaFoldDB" id="A0A9X3C775"/>
<dbReference type="CDD" id="cd06154">
    <property type="entry name" value="YjgF_YER057c_UK114_like_6"/>
    <property type="match status" value="1"/>
</dbReference>
<organism evidence="1 2">
    <name type="scientific">Flavobacterium frigoritolerans</name>
    <dbReference type="NCBI Taxonomy" id="2987686"/>
    <lineage>
        <taxon>Bacteria</taxon>
        <taxon>Pseudomonadati</taxon>
        <taxon>Bacteroidota</taxon>
        <taxon>Flavobacteriia</taxon>
        <taxon>Flavobacteriales</taxon>
        <taxon>Flavobacteriaceae</taxon>
        <taxon>Flavobacterium</taxon>
    </lineage>
</organism>
<keyword evidence="2" id="KW-1185">Reference proteome</keyword>
<dbReference type="Gene3D" id="3.30.1330.40">
    <property type="entry name" value="RutC-like"/>
    <property type="match status" value="1"/>
</dbReference>
<reference evidence="1" key="1">
    <citation type="submission" date="2022-10" db="EMBL/GenBank/DDBJ databases">
        <title>Two novel species of Flavobacterium.</title>
        <authorList>
            <person name="Liu Q."/>
            <person name="Xin Y.-H."/>
        </authorList>
    </citation>
    <scope>NUCLEOTIDE SEQUENCE</scope>
    <source>
        <strain evidence="1">LS1R47</strain>
    </source>
</reference>
<dbReference type="Pfam" id="PF01042">
    <property type="entry name" value="Ribonuc_L-PSP"/>
    <property type="match status" value="1"/>
</dbReference>
<name>A0A9X3C775_9FLAO</name>
<protein>
    <submittedName>
        <fullName evidence="1">RidA family protein</fullName>
    </submittedName>
</protein>
<dbReference type="InterPro" id="IPR035959">
    <property type="entry name" value="RutC-like_sf"/>
</dbReference>
<dbReference type="Proteomes" id="UP001151133">
    <property type="component" value="Unassembled WGS sequence"/>
</dbReference>
<gene>
    <name evidence="1" type="ORF">OIU80_00650</name>
</gene>
<dbReference type="InterPro" id="IPR006175">
    <property type="entry name" value="YjgF/YER057c/UK114"/>
</dbReference>
<dbReference type="PANTHER" id="PTHR43857">
    <property type="entry name" value="BLR7761 PROTEIN"/>
    <property type="match status" value="1"/>
</dbReference>
<comment type="caution">
    <text evidence="1">The sequence shown here is derived from an EMBL/GenBank/DDBJ whole genome shotgun (WGS) entry which is preliminary data.</text>
</comment>
<dbReference type="EMBL" id="JAOZEV010000001">
    <property type="protein sequence ID" value="MCV9930777.1"/>
    <property type="molecule type" value="Genomic_DNA"/>
</dbReference>
<evidence type="ECO:0000313" key="2">
    <source>
        <dbReference type="Proteomes" id="UP001151133"/>
    </source>
</evidence>
<dbReference type="SUPFAM" id="SSF55298">
    <property type="entry name" value="YjgF-like"/>
    <property type="match status" value="1"/>
</dbReference>
<dbReference type="PANTHER" id="PTHR43857:SF1">
    <property type="entry name" value="YJGH FAMILY PROTEIN"/>
    <property type="match status" value="1"/>
</dbReference>
<evidence type="ECO:0000313" key="1">
    <source>
        <dbReference type="EMBL" id="MCV9930777.1"/>
    </source>
</evidence>
<sequence length="128" mass="14266">MKRENILTGSPWEDKMGYCRAVRIGNIVEVSGTVAIVDGEKVKADDAYAQTLNILERVEKVLEDLGIGMKDVIRTRIFTTDISTFESVAGAHSTFFKDIKPTTGFYEISKLVSPEYLVEIEFTAVIVD</sequence>